<accession>A0A1G4INU4</accession>
<protein>
    <submittedName>
        <fullName evidence="1">LANO_0A02630g1_1</fullName>
    </submittedName>
</protein>
<name>A0A1G4INU4_9SACH</name>
<keyword evidence="2" id="KW-1185">Reference proteome</keyword>
<proteinExistence type="predicted"/>
<dbReference type="OrthoDB" id="4036494at2759"/>
<reference evidence="2" key="1">
    <citation type="submission" date="2016-03" db="EMBL/GenBank/DDBJ databases">
        <authorList>
            <person name="Devillers Hugo."/>
        </authorList>
    </citation>
    <scope>NUCLEOTIDE SEQUENCE [LARGE SCALE GENOMIC DNA]</scope>
</reference>
<dbReference type="EMBL" id="LT598449">
    <property type="protein sequence ID" value="SCU78291.1"/>
    <property type="molecule type" value="Genomic_DNA"/>
</dbReference>
<evidence type="ECO:0000313" key="1">
    <source>
        <dbReference type="EMBL" id="SCU78291.1"/>
    </source>
</evidence>
<dbReference type="Proteomes" id="UP000189911">
    <property type="component" value="Chromosome A"/>
</dbReference>
<organism evidence="1 2">
    <name type="scientific">Lachancea nothofagi CBS 11611</name>
    <dbReference type="NCBI Taxonomy" id="1266666"/>
    <lineage>
        <taxon>Eukaryota</taxon>
        <taxon>Fungi</taxon>
        <taxon>Dikarya</taxon>
        <taxon>Ascomycota</taxon>
        <taxon>Saccharomycotina</taxon>
        <taxon>Saccharomycetes</taxon>
        <taxon>Saccharomycetales</taxon>
        <taxon>Saccharomycetaceae</taxon>
        <taxon>Lachancea</taxon>
    </lineage>
</organism>
<evidence type="ECO:0000313" key="2">
    <source>
        <dbReference type="Proteomes" id="UP000189911"/>
    </source>
</evidence>
<gene>
    <name evidence="1" type="ORF">LANO_0A02630G</name>
</gene>
<sequence>MYSVFNENGWLVVVHRNQLLVWQNKNLVIVRENDKLRDFQCFTTGDELSIFGSKGGSLIRLWMDRISNHLNEECVLNASFSISKFRVLPEVGWILATDSVSGVLHVFDTISERYKGHMKVDPGCDRVYVNGTREFQIMTRSFDPDSLVIKTYLNMYEIVEDETSLVSSIPIDSKHSNRWVCQGSNSGQLFAVISTDGSQGSSTLDFYLPRAQVPFQKIVLAQTIQREQTWFSSSFALVVVLQAPQGLELCDIDVITGQKTRSVLLNENSISAYYHMNVSGQEPDYLEKHHFSNATAQFLRIVHCVSRSTVFFVLNSAPEVLLGWHNSRLQAWWFPAAILGVITSTDSTIGVECASGTPKQAIEIFHVAVPRP</sequence>
<dbReference type="AlphaFoldDB" id="A0A1G4INU4"/>